<reference evidence="1 2" key="2">
    <citation type="submission" date="2017-09" db="EMBL/GenBank/DDBJ databases">
        <title>Extensive intraspecific genome diversity in a model arbuscular mycorrhizal fungus.</title>
        <authorList>
            <person name="Chen E.C."/>
            <person name="Morin E."/>
            <person name="Beaudet D."/>
            <person name="Noel J."/>
            <person name="Ndikumana S."/>
            <person name="Charron P."/>
            <person name="St-Onge C."/>
            <person name="Giorgi J."/>
            <person name="Grigoriev I.V."/>
            <person name="Roux C."/>
            <person name="Martin F.M."/>
            <person name="Corradi N."/>
        </authorList>
    </citation>
    <scope>NUCLEOTIDE SEQUENCE [LARGE SCALE GENOMIC DNA]</scope>
    <source>
        <strain evidence="1 2">A5</strain>
    </source>
</reference>
<organism evidence="1 2">
    <name type="scientific">Rhizophagus irregularis</name>
    <dbReference type="NCBI Taxonomy" id="588596"/>
    <lineage>
        <taxon>Eukaryota</taxon>
        <taxon>Fungi</taxon>
        <taxon>Fungi incertae sedis</taxon>
        <taxon>Mucoromycota</taxon>
        <taxon>Glomeromycotina</taxon>
        <taxon>Glomeromycetes</taxon>
        <taxon>Glomerales</taxon>
        <taxon>Glomeraceae</taxon>
        <taxon>Rhizophagus</taxon>
    </lineage>
</organism>
<dbReference type="Proteomes" id="UP000232722">
    <property type="component" value="Unassembled WGS sequence"/>
</dbReference>
<dbReference type="AlphaFoldDB" id="A0A2N0NFG8"/>
<dbReference type="EMBL" id="LLXJ01008321">
    <property type="protein sequence ID" value="PKB93336.1"/>
    <property type="molecule type" value="Genomic_DNA"/>
</dbReference>
<proteinExistence type="predicted"/>
<gene>
    <name evidence="1" type="ORF">RhiirA5_405018</name>
</gene>
<name>A0A2N0NFG8_9GLOM</name>
<comment type="caution">
    <text evidence="1">The sequence shown here is derived from an EMBL/GenBank/DDBJ whole genome shotgun (WGS) entry which is preliminary data.</text>
</comment>
<dbReference type="VEuPathDB" id="FungiDB:RhiirFUN_020349"/>
<evidence type="ECO:0000313" key="2">
    <source>
        <dbReference type="Proteomes" id="UP000232722"/>
    </source>
</evidence>
<evidence type="ECO:0000313" key="1">
    <source>
        <dbReference type="EMBL" id="PKB93336.1"/>
    </source>
</evidence>
<sequence length="90" mass="10609">MMVMMKIMYHSLSSINFSPLCDFLECENQPLCHYNEYKDMDTDTEVSILVFLGFTKSDTEVEGSRSTPFEIQLHIQFFQGHVFFQNQIRV</sequence>
<accession>A0A2N0NFG8</accession>
<reference evidence="1 2" key="1">
    <citation type="submission" date="2016-04" db="EMBL/GenBank/DDBJ databases">
        <title>Genome analyses suggest a sexual origin of heterokaryosis in a supposedly ancient asexual fungus.</title>
        <authorList>
            <person name="Ropars J."/>
            <person name="Sedzielewska K."/>
            <person name="Noel J."/>
            <person name="Charron P."/>
            <person name="Farinelli L."/>
            <person name="Marton T."/>
            <person name="Kruger M."/>
            <person name="Pelin A."/>
            <person name="Brachmann A."/>
            <person name="Corradi N."/>
        </authorList>
    </citation>
    <scope>NUCLEOTIDE SEQUENCE [LARGE SCALE GENOMIC DNA]</scope>
    <source>
        <strain evidence="1 2">A5</strain>
    </source>
</reference>
<protein>
    <submittedName>
        <fullName evidence="1">Uncharacterized protein</fullName>
    </submittedName>
</protein>